<feature type="transmembrane region" description="Helical" evidence="1">
    <location>
        <begin position="104"/>
        <end position="123"/>
    </location>
</feature>
<gene>
    <name evidence="2" type="ORF">FHR21_003675</name>
</gene>
<dbReference type="Pfam" id="PF11188">
    <property type="entry name" value="DUF2975"/>
    <property type="match status" value="1"/>
</dbReference>
<keyword evidence="1" id="KW-0812">Transmembrane</keyword>
<dbReference type="Proteomes" id="UP000537161">
    <property type="component" value="Unassembled WGS sequence"/>
</dbReference>
<protein>
    <recommendedName>
        <fullName evidence="4">DUF2975 domain-containing protein</fullName>
    </recommendedName>
</protein>
<reference evidence="2 3" key="1">
    <citation type="submission" date="2020-08" db="EMBL/GenBank/DDBJ databases">
        <title>Genomic Encyclopedia of Type Strains, Phase IV (KMG-IV): sequencing the most valuable type-strain genomes for metagenomic binning, comparative biology and taxonomic classification.</title>
        <authorList>
            <person name="Goeker M."/>
        </authorList>
    </citation>
    <scope>NUCLEOTIDE SEQUENCE [LARGE SCALE GENOMIC DNA]</scope>
    <source>
        <strain evidence="2 3">DSM 27163</strain>
    </source>
</reference>
<accession>A0A7W9B8Q6</accession>
<dbReference type="InterPro" id="IPR021354">
    <property type="entry name" value="DUF2975"/>
</dbReference>
<sequence>MDNSQGKPLWLITRAALWLMTGLVAIATAILLWIIVRLSLGDGFGPDMDATAAPGLLPRLYLLGAMGLAALLMVGLILRKLLAMLTSLTAGHAFHAANAAHLRAVGWLMIGIQVLGTAIGFVGDGLGPLVGQSNLGFGFSLYGIVVVLLVFVLADVFDRGAAMRDDLEGTV</sequence>
<proteinExistence type="predicted"/>
<comment type="caution">
    <text evidence="2">The sequence shown here is derived from an EMBL/GenBank/DDBJ whole genome shotgun (WGS) entry which is preliminary data.</text>
</comment>
<dbReference type="AlphaFoldDB" id="A0A7W9B8Q6"/>
<organism evidence="2 3">
    <name type="scientific">Sphingopyxis panaciterrulae</name>
    <dbReference type="NCBI Taxonomy" id="462372"/>
    <lineage>
        <taxon>Bacteria</taxon>
        <taxon>Pseudomonadati</taxon>
        <taxon>Pseudomonadota</taxon>
        <taxon>Alphaproteobacteria</taxon>
        <taxon>Sphingomonadales</taxon>
        <taxon>Sphingomonadaceae</taxon>
        <taxon>Sphingopyxis</taxon>
    </lineage>
</organism>
<feature type="transmembrane region" description="Helical" evidence="1">
    <location>
        <begin position="12"/>
        <end position="36"/>
    </location>
</feature>
<evidence type="ECO:0000313" key="3">
    <source>
        <dbReference type="Proteomes" id="UP000537161"/>
    </source>
</evidence>
<keyword evidence="3" id="KW-1185">Reference proteome</keyword>
<feature type="transmembrane region" description="Helical" evidence="1">
    <location>
        <begin position="135"/>
        <end position="154"/>
    </location>
</feature>
<name>A0A7W9B8Q6_9SPHN</name>
<evidence type="ECO:0008006" key="4">
    <source>
        <dbReference type="Google" id="ProtNLM"/>
    </source>
</evidence>
<keyword evidence="1" id="KW-0472">Membrane</keyword>
<keyword evidence="1" id="KW-1133">Transmembrane helix</keyword>
<evidence type="ECO:0000313" key="2">
    <source>
        <dbReference type="EMBL" id="MBB5708296.1"/>
    </source>
</evidence>
<dbReference type="RefSeq" id="WP_184100895.1">
    <property type="nucleotide sequence ID" value="NZ_JACIJH010000016.1"/>
</dbReference>
<feature type="transmembrane region" description="Helical" evidence="1">
    <location>
        <begin position="56"/>
        <end position="78"/>
    </location>
</feature>
<dbReference type="EMBL" id="JACIJH010000016">
    <property type="protein sequence ID" value="MBB5708296.1"/>
    <property type="molecule type" value="Genomic_DNA"/>
</dbReference>
<evidence type="ECO:0000256" key="1">
    <source>
        <dbReference type="SAM" id="Phobius"/>
    </source>
</evidence>